<proteinExistence type="predicted"/>
<reference evidence="1" key="1">
    <citation type="submission" date="2022-03" db="EMBL/GenBank/DDBJ databases">
        <authorList>
            <person name="Alioto T."/>
            <person name="Alioto T."/>
            <person name="Gomez Garrido J."/>
        </authorList>
    </citation>
    <scope>NUCLEOTIDE SEQUENCE</scope>
</reference>
<organism evidence="1 2">
    <name type="scientific">Pelobates cultripes</name>
    <name type="common">Western spadefoot toad</name>
    <dbReference type="NCBI Taxonomy" id="61616"/>
    <lineage>
        <taxon>Eukaryota</taxon>
        <taxon>Metazoa</taxon>
        <taxon>Chordata</taxon>
        <taxon>Craniata</taxon>
        <taxon>Vertebrata</taxon>
        <taxon>Euteleostomi</taxon>
        <taxon>Amphibia</taxon>
        <taxon>Batrachia</taxon>
        <taxon>Anura</taxon>
        <taxon>Pelobatoidea</taxon>
        <taxon>Pelobatidae</taxon>
        <taxon>Pelobates</taxon>
    </lineage>
</organism>
<gene>
    <name evidence="1" type="ORF">PECUL_23A061145</name>
</gene>
<dbReference type="EMBL" id="OW240915">
    <property type="protein sequence ID" value="CAH2281934.1"/>
    <property type="molecule type" value="Genomic_DNA"/>
</dbReference>
<sequence length="50" mass="6051">LTITKLTYPKDKHGTYQNPRGNRLYDRVDWGCHGPRRQQHVTTWCLARRR</sequence>
<dbReference type="Proteomes" id="UP001295444">
    <property type="component" value="Chromosome 04"/>
</dbReference>
<protein>
    <submittedName>
        <fullName evidence="1">Uncharacterized protein</fullName>
    </submittedName>
</protein>
<accession>A0AAD1RWU1</accession>
<feature type="non-terminal residue" evidence="1">
    <location>
        <position position="50"/>
    </location>
</feature>
<feature type="non-terminal residue" evidence="1">
    <location>
        <position position="1"/>
    </location>
</feature>
<dbReference type="AlphaFoldDB" id="A0AAD1RWU1"/>
<name>A0AAD1RWU1_PELCU</name>
<evidence type="ECO:0000313" key="2">
    <source>
        <dbReference type="Proteomes" id="UP001295444"/>
    </source>
</evidence>
<evidence type="ECO:0000313" key="1">
    <source>
        <dbReference type="EMBL" id="CAH2281934.1"/>
    </source>
</evidence>
<keyword evidence="2" id="KW-1185">Reference proteome</keyword>